<evidence type="ECO:0000313" key="3">
    <source>
        <dbReference type="Proteomes" id="UP000241769"/>
    </source>
</evidence>
<keyword evidence="1" id="KW-0472">Membrane</keyword>
<evidence type="ECO:0000256" key="1">
    <source>
        <dbReference type="SAM" id="Phobius"/>
    </source>
</evidence>
<reference evidence="2 3" key="1">
    <citation type="journal article" date="2018" name="Genome Biol. Evol.">
        <title>Multiple Roots of Fruiting Body Formation in Amoebozoa.</title>
        <authorList>
            <person name="Hillmann F."/>
            <person name="Forbes G."/>
            <person name="Novohradska S."/>
            <person name="Ferling I."/>
            <person name="Riege K."/>
            <person name="Groth M."/>
            <person name="Westermann M."/>
            <person name="Marz M."/>
            <person name="Spaller T."/>
            <person name="Winckler T."/>
            <person name="Schaap P."/>
            <person name="Glockner G."/>
        </authorList>
    </citation>
    <scope>NUCLEOTIDE SEQUENCE [LARGE SCALE GENOMIC DNA]</scope>
    <source>
        <strain evidence="2 3">Jena</strain>
    </source>
</reference>
<evidence type="ECO:0000313" key="2">
    <source>
        <dbReference type="EMBL" id="PRP81351.1"/>
    </source>
</evidence>
<keyword evidence="1" id="KW-0812">Transmembrane</keyword>
<keyword evidence="3" id="KW-1185">Reference proteome</keyword>
<accession>A0A2P6NBM5</accession>
<keyword evidence="1" id="KW-1133">Transmembrane helix</keyword>
<gene>
    <name evidence="2" type="ORF">PROFUN_11038</name>
</gene>
<organism evidence="2 3">
    <name type="scientific">Planoprotostelium fungivorum</name>
    <dbReference type="NCBI Taxonomy" id="1890364"/>
    <lineage>
        <taxon>Eukaryota</taxon>
        <taxon>Amoebozoa</taxon>
        <taxon>Evosea</taxon>
        <taxon>Variosea</taxon>
        <taxon>Cavosteliida</taxon>
        <taxon>Cavosteliaceae</taxon>
        <taxon>Planoprotostelium</taxon>
    </lineage>
</organism>
<dbReference type="InParanoid" id="A0A2P6NBM5"/>
<dbReference type="AlphaFoldDB" id="A0A2P6NBM5"/>
<name>A0A2P6NBM5_9EUKA</name>
<sequence>MSDNGGKVIFGITIAIAICGWLFLSSQEEKKEPKTKYIVNHQSNGLQTLLIVDPKTDGVKR</sequence>
<proteinExistence type="predicted"/>
<comment type="caution">
    <text evidence="2">The sequence shown here is derived from an EMBL/GenBank/DDBJ whole genome shotgun (WGS) entry which is preliminary data.</text>
</comment>
<dbReference type="Proteomes" id="UP000241769">
    <property type="component" value="Unassembled WGS sequence"/>
</dbReference>
<protein>
    <submittedName>
        <fullName evidence="2">Uncharacterized protein</fullName>
    </submittedName>
</protein>
<dbReference type="EMBL" id="MDYQ01000127">
    <property type="protein sequence ID" value="PRP81351.1"/>
    <property type="molecule type" value="Genomic_DNA"/>
</dbReference>
<feature type="transmembrane region" description="Helical" evidence="1">
    <location>
        <begin position="6"/>
        <end position="24"/>
    </location>
</feature>